<accession>A0A9P4QPJ1</accession>
<dbReference type="OrthoDB" id="4127862at2759"/>
<name>A0A9P4QPJ1_9PLEO</name>
<evidence type="ECO:0000313" key="3">
    <source>
        <dbReference type="Proteomes" id="UP000799444"/>
    </source>
</evidence>
<feature type="region of interest" description="Disordered" evidence="1">
    <location>
        <begin position="180"/>
        <end position="216"/>
    </location>
</feature>
<gene>
    <name evidence="2" type="ORF">EJ04DRAFT_516133</name>
</gene>
<keyword evidence="3" id="KW-1185">Reference proteome</keyword>
<dbReference type="EMBL" id="ML996254">
    <property type="protein sequence ID" value="KAF2729143.1"/>
    <property type="molecule type" value="Genomic_DNA"/>
</dbReference>
<comment type="caution">
    <text evidence="2">The sequence shown here is derived from an EMBL/GenBank/DDBJ whole genome shotgun (WGS) entry which is preliminary data.</text>
</comment>
<feature type="compositionally biased region" description="Basic and acidic residues" evidence="1">
    <location>
        <begin position="180"/>
        <end position="208"/>
    </location>
</feature>
<proteinExistence type="predicted"/>
<protein>
    <submittedName>
        <fullName evidence="2">Uncharacterized protein</fullName>
    </submittedName>
</protein>
<dbReference type="Proteomes" id="UP000799444">
    <property type="component" value="Unassembled WGS sequence"/>
</dbReference>
<sequence length="312" mass="37088">MHRPSGERHVTPRSSGPHHFSCLFRRNASGSIILLRPPLGPIPLGAFSHLQARATPNITTATLGPTFAESLIRLIKMPIHRFFSKKGQTKGERLAESQAKNEELRAQLEASRAREWVREAQEAAEAQRREQARVYELEQQDIARIQLEASRRREQQLRQEQDALRQEQEAKLREARRREEALRQEQEKKAQLERDRRDYEDRLRQEKQRKAKQASPDALRELRELMLERYRLDVYIWSMKGARKPDQPLVKVEMEKADDILGEIMYKVEAWTDNSDGHWTEREWEKVQEIQNRLRKRGKREWVRNPPWADRR</sequence>
<organism evidence="2 3">
    <name type="scientific">Polyplosphaeria fusca</name>
    <dbReference type="NCBI Taxonomy" id="682080"/>
    <lineage>
        <taxon>Eukaryota</taxon>
        <taxon>Fungi</taxon>
        <taxon>Dikarya</taxon>
        <taxon>Ascomycota</taxon>
        <taxon>Pezizomycotina</taxon>
        <taxon>Dothideomycetes</taxon>
        <taxon>Pleosporomycetidae</taxon>
        <taxon>Pleosporales</taxon>
        <taxon>Tetraplosphaeriaceae</taxon>
        <taxon>Polyplosphaeria</taxon>
    </lineage>
</organism>
<evidence type="ECO:0000313" key="2">
    <source>
        <dbReference type="EMBL" id="KAF2729143.1"/>
    </source>
</evidence>
<reference evidence="2" key="1">
    <citation type="journal article" date="2020" name="Stud. Mycol.">
        <title>101 Dothideomycetes genomes: a test case for predicting lifestyles and emergence of pathogens.</title>
        <authorList>
            <person name="Haridas S."/>
            <person name="Albert R."/>
            <person name="Binder M."/>
            <person name="Bloem J."/>
            <person name="Labutti K."/>
            <person name="Salamov A."/>
            <person name="Andreopoulos B."/>
            <person name="Baker S."/>
            <person name="Barry K."/>
            <person name="Bills G."/>
            <person name="Bluhm B."/>
            <person name="Cannon C."/>
            <person name="Castanera R."/>
            <person name="Culley D."/>
            <person name="Daum C."/>
            <person name="Ezra D."/>
            <person name="Gonzalez J."/>
            <person name="Henrissat B."/>
            <person name="Kuo A."/>
            <person name="Liang C."/>
            <person name="Lipzen A."/>
            <person name="Lutzoni F."/>
            <person name="Magnuson J."/>
            <person name="Mondo S."/>
            <person name="Nolan M."/>
            <person name="Ohm R."/>
            <person name="Pangilinan J."/>
            <person name="Park H.-J."/>
            <person name="Ramirez L."/>
            <person name="Alfaro M."/>
            <person name="Sun H."/>
            <person name="Tritt A."/>
            <person name="Yoshinaga Y."/>
            <person name="Zwiers L.-H."/>
            <person name="Turgeon B."/>
            <person name="Goodwin S."/>
            <person name="Spatafora J."/>
            <person name="Crous P."/>
            <person name="Grigoriev I."/>
        </authorList>
    </citation>
    <scope>NUCLEOTIDE SEQUENCE</scope>
    <source>
        <strain evidence="2">CBS 125425</strain>
    </source>
</reference>
<evidence type="ECO:0000256" key="1">
    <source>
        <dbReference type="SAM" id="MobiDB-lite"/>
    </source>
</evidence>
<dbReference type="AlphaFoldDB" id="A0A9P4QPJ1"/>